<dbReference type="SUPFAM" id="SSF51110">
    <property type="entry name" value="alpha-D-mannose-specific plant lectins"/>
    <property type="match status" value="4"/>
</dbReference>
<organism evidence="3 4">
    <name type="scientific">Dendrobium thyrsiflorum</name>
    <name type="common">Pinecone-like raceme dendrobium</name>
    <name type="synonym">Orchid</name>
    <dbReference type="NCBI Taxonomy" id="117978"/>
    <lineage>
        <taxon>Eukaryota</taxon>
        <taxon>Viridiplantae</taxon>
        <taxon>Streptophyta</taxon>
        <taxon>Embryophyta</taxon>
        <taxon>Tracheophyta</taxon>
        <taxon>Spermatophyta</taxon>
        <taxon>Magnoliopsida</taxon>
        <taxon>Liliopsida</taxon>
        <taxon>Asparagales</taxon>
        <taxon>Orchidaceae</taxon>
        <taxon>Epidendroideae</taxon>
        <taxon>Malaxideae</taxon>
        <taxon>Dendrobiinae</taxon>
        <taxon>Dendrobium</taxon>
    </lineage>
</organism>
<evidence type="ECO:0000259" key="2">
    <source>
        <dbReference type="PROSITE" id="PS50927"/>
    </source>
</evidence>
<keyword evidence="4" id="KW-1185">Reference proteome</keyword>
<dbReference type="GO" id="GO:0051707">
    <property type="term" value="P:response to other organism"/>
    <property type="evidence" value="ECO:0007669"/>
    <property type="project" value="UniProtKB-ARBA"/>
</dbReference>
<dbReference type="InterPro" id="IPR001480">
    <property type="entry name" value="Bulb-type_lectin_dom"/>
</dbReference>
<sequence length="705" mass="79082">MAFPSISFVFLCFFCFSFLNEPRLSLADHVLYTDEILMPGQNLTNGPHLLAMHHNCRLVLYNNTKPSWSTNATANGNSDCYLTLTQRGELVVRRTVHYALWSSGARSKKGKYALVLDAKGRIVIYGHRRWSTSNPNGLGGPDDLAKEEPATEYVLQSGHRMLAGEKLRYKEYELAFWRCNLVINHTRSGRWLWQTNTKVTQGPPGCYLQLESSGELSVKNGGQRLWSSNKRTDSGLHLAVLRFDGRLAVYGPLVWSNVRMDDSIVADAVTYGVCRTTAGPPPEARRSAGHHLTPDILSYHHLRPDILPDHKLRLDGNLIVTGDVLQTDSQLTVRNAVFVIQNDCNLVLYNKGTGFQSGTSGLGPNCTATISDYGELQIKNSIGSIVWSTPSSTQKGEFAAILQPDGQVGIYGPALWNTRQIGGYSVDNTVGDEKINKEPSTPNLLFSSEVLNEKTKLASRDYSLEVTERCTLEFTKGTAGVLWASPTKSITGQYCFLRLNHHGQLALVNDYNRIVWETRPAYADGVYVLVVKINGEAIPKSTRQWNAEVPSESRSIHSLTNDEYVIPNELVEHMCFRRKSELKFALQGWSIINNVQFVVVASNRQKFTVECIQHDNLTAKCHWRLHASLSKRLGGVWKIATIKGQHTCTNPILQAGHRQCNSHFISFFIIPTIRKQMDIKPREIIGRVEAKFNIKVSYMKAWDSR</sequence>
<feature type="domain" description="Bulb-type lectin" evidence="2">
    <location>
        <begin position="316"/>
        <end position="423"/>
    </location>
</feature>
<accession>A0ABD0URD3</accession>
<keyword evidence="1" id="KW-0732">Signal</keyword>
<evidence type="ECO:0000313" key="4">
    <source>
        <dbReference type="Proteomes" id="UP001552299"/>
    </source>
</evidence>
<evidence type="ECO:0000313" key="3">
    <source>
        <dbReference type="EMBL" id="KAL0915144.1"/>
    </source>
</evidence>
<dbReference type="PROSITE" id="PS50927">
    <property type="entry name" value="BULB_LECTIN"/>
    <property type="match status" value="4"/>
</dbReference>
<dbReference type="AlphaFoldDB" id="A0ABD0URD3"/>
<feature type="domain" description="Bulb-type lectin" evidence="2">
    <location>
        <begin position="152"/>
        <end position="262"/>
    </location>
</feature>
<dbReference type="PANTHER" id="PTHR31973">
    <property type="entry name" value="POLYPROTEIN, PUTATIVE-RELATED"/>
    <property type="match status" value="1"/>
</dbReference>
<dbReference type="PANTHER" id="PTHR31973:SF195">
    <property type="entry name" value="MUDR FAMILY TRANSPOSASE"/>
    <property type="match status" value="1"/>
</dbReference>
<feature type="chain" id="PRO_5044845848" description="Bulb-type lectin domain-containing protein" evidence="1">
    <location>
        <begin position="28"/>
        <end position="705"/>
    </location>
</feature>
<dbReference type="SMART" id="SM00108">
    <property type="entry name" value="B_lectin"/>
    <property type="match status" value="4"/>
</dbReference>
<dbReference type="Proteomes" id="UP001552299">
    <property type="component" value="Unassembled WGS sequence"/>
</dbReference>
<evidence type="ECO:0000256" key="1">
    <source>
        <dbReference type="SAM" id="SignalP"/>
    </source>
</evidence>
<protein>
    <recommendedName>
        <fullName evidence="2">Bulb-type lectin domain-containing protein</fullName>
    </recommendedName>
</protein>
<comment type="caution">
    <text evidence="3">The sequence shown here is derived from an EMBL/GenBank/DDBJ whole genome shotgun (WGS) entry which is preliminary data.</text>
</comment>
<feature type="domain" description="Bulb-type lectin" evidence="2">
    <location>
        <begin position="28"/>
        <end position="137"/>
    </location>
</feature>
<name>A0ABD0URD3_DENTH</name>
<dbReference type="EMBL" id="JANQDX010000012">
    <property type="protein sequence ID" value="KAL0915144.1"/>
    <property type="molecule type" value="Genomic_DNA"/>
</dbReference>
<feature type="signal peptide" evidence="1">
    <location>
        <begin position="1"/>
        <end position="27"/>
    </location>
</feature>
<feature type="domain" description="Bulb-type lectin" evidence="2">
    <location>
        <begin position="442"/>
        <end position="552"/>
    </location>
</feature>
<proteinExistence type="predicted"/>
<gene>
    <name evidence="3" type="ORF">M5K25_015543</name>
</gene>
<reference evidence="3 4" key="1">
    <citation type="journal article" date="2024" name="Plant Biotechnol. J.">
        <title>Dendrobium thyrsiflorum genome and its molecular insights into genes involved in important horticultural traits.</title>
        <authorList>
            <person name="Chen B."/>
            <person name="Wang J.Y."/>
            <person name="Zheng P.J."/>
            <person name="Li K.L."/>
            <person name="Liang Y.M."/>
            <person name="Chen X.F."/>
            <person name="Zhang C."/>
            <person name="Zhao X."/>
            <person name="He X."/>
            <person name="Zhang G.Q."/>
            <person name="Liu Z.J."/>
            <person name="Xu Q."/>
        </authorList>
    </citation>
    <scope>NUCLEOTIDE SEQUENCE [LARGE SCALE GENOMIC DNA]</scope>
    <source>
        <strain evidence="3">GZMU011</strain>
    </source>
</reference>
<dbReference type="Gene3D" id="2.90.10.10">
    <property type="entry name" value="Bulb-type lectin domain"/>
    <property type="match status" value="4"/>
</dbReference>
<dbReference type="InterPro" id="IPR036426">
    <property type="entry name" value="Bulb-type_lectin_dom_sf"/>
</dbReference>